<reference evidence="21 23" key="1">
    <citation type="submission" date="2008-03" db="EMBL/GenBank/DDBJ databases">
        <title>Annotation of Ixodes scapularis.</title>
        <authorList>
            <consortium name="Ixodes scapularis Genome Project Consortium"/>
            <person name="Caler E."/>
            <person name="Hannick L.I."/>
            <person name="Bidwell S."/>
            <person name="Joardar V."/>
            <person name="Thiagarajan M."/>
            <person name="Amedeo P."/>
            <person name="Galinsky K.J."/>
            <person name="Schobel S."/>
            <person name="Inman J."/>
            <person name="Hostetler J."/>
            <person name="Miller J."/>
            <person name="Hammond M."/>
            <person name="Megy K."/>
            <person name="Lawson D."/>
            <person name="Kodira C."/>
            <person name="Sutton G."/>
            <person name="Meyer J."/>
            <person name="Hill C.A."/>
            <person name="Birren B."/>
            <person name="Nene V."/>
            <person name="Collins F."/>
            <person name="Alarcon-Chaidez F."/>
            <person name="Wikel S."/>
            <person name="Strausberg R."/>
        </authorList>
    </citation>
    <scope>NUCLEOTIDE SEQUENCE [LARGE SCALE GENOMIC DNA]</scope>
    <source>
        <strain evidence="23">Wikel</strain>
        <strain evidence="21">Wikel colony</strain>
    </source>
</reference>
<dbReference type="GO" id="GO:0000785">
    <property type="term" value="C:chromatin"/>
    <property type="evidence" value="ECO:0000318"/>
    <property type="project" value="GO_Central"/>
</dbReference>
<feature type="compositionally biased region" description="Basic and acidic residues" evidence="17">
    <location>
        <begin position="179"/>
        <end position="190"/>
    </location>
</feature>
<keyword evidence="10" id="KW-0479">Metal-binding</keyword>
<feature type="compositionally biased region" description="Pro residues" evidence="17">
    <location>
        <begin position="285"/>
        <end position="294"/>
    </location>
</feature>
<keyword evidence="4" id="KW-0158">Chromosome</keyword>
<dbReference type="InterPro" id="IPR013257">
    <property type="entry name" value="SRI"/>
</dbReference>
<dbReference type="EMBL" id="ABJB010605501">
    <property type="status" value="NOT_ANNOTATED_CDS"/>
    <property type="molecule type" value="Genomic_DNA"/>
</dbReference>
<dbReference type="EMBL" id="ABJB011016565">
    <property type="status" value="NOT_ANNOTATED_CDS"/>
    <property type="molecule type" value="Genomic_DNA"/>
</dbReference>
<dbReference type="VEuPathDB" id="VectorBase:ISCI013039"/>
<feature type="compositionally biased region" description="Low complexity" evidence="17">
    <location>
        <begin position="1067"/>
        <end position="1076"/>
    </location>
</feature>
<dbReference type="InterPro" id="IPR038190">
    <property type="entry name" value="SRI_sf"/>
</dbReference>
<dbReference type="SMART" id="SM00317">
    <property type="entry name" value="SET"/>
    <property type="match status" value="1"/>
</dbReference>
<dbReference type="InterPro" id="IPR001214">
    <property type="entry name" value="SET_dom"/>
</dbReference>
<feature type="compositionally biased region" description="Basic and acidic residues" evidence="17">
    <location>
        <begin position="464"/>
        <end position="509"/>
    </location>
</feature>
<keyword evidence="16" id="KW-0539">Nucleus</keyword>
<feature type="compositionally biased region" description="Basic and acidic residues" evidence="17">
    <location>
        <begin position="1025"/>
        <end position="1066"/>
    </location>
</feature>
<protein>
    <recommendedName>
        <fullName evidence="3">[histone H3]-lysine(36) N-trimethyltransferase</fullName>
        <ecNumber evidence="3">2.1.1.359</ecNumber>
    </recommendedName>
</protein>
<evidence type="ECO:0000256" key="3">
    <source>
        <dbReference type="ARBA" id="ARBA00012178"/>
    </source>
</evidence>
<dbReference type="GO" id="GO:0140955">
    <property type="term" value="F:histone H3K36 trimethyltransferase activity"/>
    <property type="evidence" value="ECO:0007669"/>
    <property type="project" value="UniProtKB-EC"/>
</dbReference>
<dbReference type="Pfam" id="PF17907">
    <property type="entry name" value="AWS"/>
    <property type="match status" value="1"/>
</dbReference>
<dbReference type="PROSITE" id="PS50280">
    <property type="entry name" value="SET"/>
    <property type="match status" value="1"/>
</dbReference>
<dbReference type="PaxDb" id="6945-B7QG36"/>
<evidence type="ECO:0000256" key="12">
    <source>
        <dbReference type="ARBA" id="ARBA00022833"/>
    </source>
</evidence>
<keyword evidence="7 21" id="KW-0489">Methyltransferase</keyword>
<dbReference type="GO" id="GO:0006355">
    <property type="term" value="P:regulation of DNA-templated transcription"/>
    <property type="evidence" value="ECO:0000318"/>
    <property type="project" value="GO_Central"/>
</dbReference>
<feature type="compositionally biased region" description="Polar residues" evidence="17">
    <location>
        <begin position="74"/>
        <end position="97"/>
    </location>
</feature>
<dbReference type="EMBL" id="ABJB010342411">
    <property type="status" value="NOT_ANNOTATED_CDS"/>
    <property type="molecule type" value="Genomic_DNA"/>
</dbReference>
<feature type="region of interest" description="Disordered" evidence="17">
    <location>
        <begin position="431"/>
        <end position="543"/>
    </location>
</feature>
<feature type="compositionally biased region" description="Basic and acidic residues" evidence="17">
    <location>
        <begin position="333"/>
        <end position="374"/>
    </location>
</feature>
<dbReference type="VEuPathDB" id="VectorBase:ISCP_030086"/>
<feature type="compositionally biased region" description="Acidic residues" evidence="17">
    <location>
        <begin position="165"/>
        <end position="178"/>
    </location>
</feature>
<evidence type="ECO:0000256" key="15">
    <source>
        <dbReference type="ARBA" id="ARBA00023163"/>
    </source>
</evidence>
<dbReference type="PROSITE" id="PS51215">
    <property type="entry name" value="AWS"/>
    <property type="match status" value="1"/>
</dbReference>
<dbReference type="EMBL" id="ABJB010989021">
    <property type="status" value="NOT_ANNOTATED_CDS"/>
    <property type="molecule type" value="Genomic_DNA"/>
</dbReference>
<dbReference type="STRING" id="6945.B7QG36"/>
<dbReference type="SMART" id="SM00508">
    <property type="entry name" value="PostSET"/>
    <property type="match status" value="1"/>
</dbReference>
<evidence type="ECO:0000259" key="19">
    <source>
        <dbReference type="PROSITE" id="PS50868"/>
    </source>
</evidence>
<dbReference type="VEuPathDB" id="VectorBase:ISCW013039"/>
<feature type="compositionally biased region" description="Basic and acidic residues" evidence="17">
    <location>
        <begin position="980"/>
        <end position="1004"/>
    </location>
</feature>
<evidence type="ECO:0000256" key="5">
    <source>
        <dbReference type="ARBA" id="ARBA00022473"/>
    </source>
</evidence>
<dbReference type="GO" id="GO:0016787">
    <property type="term" value="F:hydrolase activity"/>
    <property type="evidence" value="ECO:0007669"/>
    <property type="project" value="UniProtKB-KW"/>
</dbReference>
<feature type="region of interest" description="Disordered" evidence="17">
    <location>
        <begin position="1118"/>
        <end position="1141"/>
    </location>
</feature>
<gene>
    <name evidence="21" type="ORF">IscW_ISCW013039</name>
</gene>
<evidence type="ECO:0000256" key="14">
    <source>
        <dbReference type="ARBA" id="ARBA00023015"/>
    </source>
</evidence>
<dbReference type="PROSITE" id="PS50868">
    <property type="entry name" value="POST_SET"/>
    <property type="match status" value="1"/>
</dbReference>
<evidence type="ECO:0000313" key="23">
    <source>
        <dbReference type="Proteomes" id="UP000001555"/>
    </source>
</evidence>
<dbReference type="HOGENOM" id="CLU_244568_0_0_1"/>
<feature type="compositionally biased region" description="Basic and acidic residues" evidence="17">
    <location>
        <begin position="222"/>
        <end position="235"/>
    </location>
</feature>
<dbReference type="EMBL" id="ABJB010038922">
    <property type="status" value="NOT_ANNOTATED_CDS"/>
    <property type="molecule type" value="Genomic_DNA"/>
</dbReference>
<dbReference type="Pfam" id="PF08236">
    <property type="entry name" value="SRI"/>
    <property type="match status" value="1"/>
</dbReference>
<keyword evidence="21" id="KW-0378">Hydrolase</keyword>
<dbReference type="Pfam" id="PF00856">
    <property type="entry name" value="SET"/>
    <property type="match status" value="1"/>
</dbReference>
<feature type="domain" description="Post-SET" evidence="19">
    <location>
        <begin position="742"/>
        <end position="758"/>
    </location>
</feature>
<feature type="compositionally biased region" description="Pro residues" evidence="17">
    <location>
        <begin position="1327"/>
        <end position="1336"/>
    </location>
</feature>
<evidence type="ECO:0000256" key="7">
    <source>
        <dbReference type="ARBA" id="ARBA00022603"/>
    </source>
</evidence>
<dbReference type="FunFam" id="2.170.270.10:FF:000016">
    <property type="entry name" value="Histone-lysine N-methyltransferase"/>
    <property type="match status" value="1"/>
</dbReference>
<dbReference type="Proteomes" id="UP000001555">
    <property type="component" value="Unassembled WGS sequence"/>
</dbReference>
<dbReference type="InParanoid" id="B7QG36"/>
<dbReference type="GO" id="GO:0032259">
    <property type="term" value="P:methylation"/>
    <property type="evidence" value="ECO:0007669"/>
    <property type="project" value="UniProtKB-KW"/>
</dbReference>
<feature type="compositionally biased region" description="Polar residues" evidence="17">
    <location>
        <begin position="299"/>
        <end position="318"/>
    </location>
</feature>
<evidence type="ECO:0000259" key="20">
    <source>
        <dbReference type="PROSITE" id="PS51215"/>
    </source>
</evidence>
<evidence type="ECO:0000259" key="18">
    <source>
        <dbReference type="PROSITE" id="PS50280"/>
    </source>
</evidence>
<evidence type="ECO:0000256" key="9">
    <source>
        <dbReference type="ARBA" id="ARBA00022691"/>
    </source>
</evidence>
<dbReference type="EMBL" id="ABJB010741622">
    <property type="status" value="NOT_ANNOTATED_CDS"/>
    <property type="molecule type" value="Genomic_DNA"/>
</dbReference>
<feature type="domain" description="AWS" evidence="20">
    <location>
        <begin position="563"/>
        <end position="616"/>
    </location>
</feature>
<evidence type="ECO:0000256" key="17">
    <source>
        <dbReference type="SAM" id="MobiDB-lite"/>
    </source>
</evidence>
<dbReference type="GO" id="GO:0046872">
    <property type="term" value="F:metal ion binding"/>
    <property type="evidence" value="ECO:0007669"/>
    <property type="project" value="UniProtKB-KW"/>
</dbReference>
<dbReference type="InterPro" id="IPR003616">
    <property type="entry name" value="Post-SET_dom"/>
</dbReference>
<evidence type="ECO:0000256" key="8">
    <source>
        <dbReference type="ARBA" id="ARBA00022679"/>
    </source>
</evidence>
<evidence type="ECO:0000256" key="13">
    <source>
        <dbReference type="ARBA" id="ARBA00022853"/>
    </source>
</evidence>
<dbReference type="InterPro" id="IPR044437">
    <property type="entry name" value="SETD2/Set2_SET"/>
</dbReference>
<feature type="region of interest" description="Disordered" evidence="17">
    <location>
        <begin position="62"/>
        <end position="418"/>
    </location>
</feature>
<reference evidence="22" key="2">
    <citation type="submission" date="2020-05" db="UniProtKB">
        <authorList>
            <consortium name="EnsemblMetazoa"/>
        </authorList>
    </citation>
    <scope>IDENTIFICATION</scope>
    <source>
        <strain evidence="22">wikel</strain>
    </source>
</reference>
<evidence type="ECO:0000256" key="10">
    <source>
        <dbReference type="ARBA" id="ARBA00022723"/>
    </source>
</evidence>
<dbReference type="SMART" id="SM00570">
    <property type="entry name" value="AWS"/>
    <property type="match status" value="1"/>
</dbReference>
<keyword evidence="8 21" id="KW-0808">Transferase</keyword>
<dbReference type="GO" id="GO:0016746">
    <property type="term" value="F:acyltransferase activity"/>
    <property type="evidence" value="ECO:0007669"/>
    <property type="project" value="UniProtKB-KW"/>
</dbReference>
<dbReference type="Gene3D" id="2.170.270.10">
    <property type="entry name" value="SET domain"/>
    <property type="match status" value="1"/>
</dbReference>
<dbReference type="EMBL" id="ABJB010709925">
    <property type="status" value="NOT_ANNOTATED_CDS"/>
    <property type="molecule type" value="Genomic_DNA"/>
</dbReference>
<dbReference type="PANTHER" id="PTHR46711:SF1">
    <property type="entry name" value="HISTONE-LYSINE N-METHYLTRANSFERASE SETD2"/>
    <property type="match status" value="1"/>
</dbReference>
<dbReference type="GO" id="GO:0030154">
    <property type="term" value="P:cell differentiation"/>
    <property type="evidence" value="ECO:0007669"/>
    <property type="project" value="UniProtKB-KW"/>
</dbReference>
<dbReference type="GO" id="GO:0046975">
    <property type="term" value="F:histone H3K36 methyltransferase activity"/>
    <property type="evidence" value="ECO:0000318"/>
    <property type="project" value="GO_Central"/>
</dbReference>
<dbReference type="GO" id="GO:0005634">
    <property type="term" value="C:nucleus"/>
    <property type="evidence" value="ECO:0000318"/>
    <property type="project" value="GO_Central"/>
</dbReference>
<evidence type="ECO:0000256" key="2">
    <source>
        <dbReference type="ARBA" id="ARBA00004286"/>
    </source>
</evidence>
<feature type="region of interest" description="Disordered" evidence="17">
    <location>
        <begin position="1312"/>
        <end position="1336"/>
    </location>
</feature>
<dbReference type="FunFam" id="1.10.1740.100:FF:000001">
    <property type="entry name" value="Histone-lysine N-methyltransferase"/>
    <property type="match status" value="1"/>
</dbReference>
<dbReference type="CDD" id="cd19172">
    <property type="entry name" value="SET_SETD2"/>
    <property type="match status" value="1"/>
</dbReference>
<dbReference type="EMBL" id="ABJB010492793">
    <property type="status" value="NOT_ANNOTATED_CDS"/>
    <property type="molecule type" value="Genomic_DNA"/>
</dbReference>
<evidence type="ECO:0000256" key="6">
    <source>
        <dbReference type="ARBA" id="ARBA00022553"/>
    </source>
</evidence>
<dbReference type="EnsemblMetazoa" id="ISCW013039-RA">
    <property type="protein sequence ID" value="ISCW013039-PA"/>
    <property type="gene ID" value="ISCW013039"/>
</dbReference>
<evidence type="ECO:0000256" key="11">
    <source>
        <dbReference type="ARBA" id="ARBA00022782"/>
    </source>
</evidence>
<keyword evidence="24" id="KW-1267">Proteomics identification</keyword>
<comment type="subcellular location">
    <subcellularLocation>
        <location evidence="2">Chromosome</location>
    </subcellularLocation>
    <subcellularLocation>
        <location evidence="1">Nucleus</location>
    </subcellularLocation>
</comment>
<keyword evidence="12" id="KW-0862">Zinc</keyword>
<proteinExistence type="evidence at protein level"/>
<evidence type="ECO:0000313" key="21">
    <source>
        <dbReference type="EMBL" id="EEC17808.1"/>
    </source>
</evidence>
<dbReference type="InterPro" id="IPR006560">
    <property type="entry name" value="AWS_dom"/>
</dbReference>
<dbReference type="InterPro" id="IPR046341">
    <property type="entry name" value="SET_dom_sf"/>
</dbReference>
<sequence length="1594" mass="175175">MVRLPSFWGSSVAGSAPAKNCVVVVSVNHGASEDSDHEVLAEDLAAEEVATTMEVVTMEVETTVEEEDGGRSADSGSTQDDSSFTSATDSQASSNDGLTVKRRRGRPLKGSQSPKVSGAKTMESAASSKAPATRRSVRLRSGDGQRSSSPTPAAAKRGRRMMTEPVEEEVCTLGEVEEEEKKMSEEETKVEATNAGQVTDVVMEEQRGDQKEVVMRLEPLLDTEKRREDRLKSDCSDSSPESFPASRVEVKEEDEVVAVTESGTAEPLQPRAHPESETVSEVEAPPQPEQPVSPKPELSDTSEPKLTSQPTEPKTTSEPAVEPTEKPVAVVETAEHTTTDESKKIRDSKMGEKGPDLEAEEVRAVSADHRDRRYYSSPEKPTVSQDEAPARVLTPRSARRKSRWEDAPPNDVSEPAVAALDFSDASMALRDGHAEGAGASTYDTGGAEGVALPPPPPPRTTSPQRKEGAVDASGRPEKPTDTRPARAYDAKEDTKRNSTLSREETREKTPPSTPSRESRDRESRESGRGGESSREKGSPSRSLAYEDIEENLYRKKSKCKKEVRRMICDCSLTKDERDRGIMGCEEDCLNRLLMIECGSRCPNGDSCSNRRFQKKSYIKVEKFLTEKKGWGLRTVETLASGAFVMEYVGEVLTPEDFRKRVKQYARDNHQHYYFMALRSDEIIDATQKGNVSRFINHSCDPNCETQKWTVNGELRIGFFTRRPLRAGEELTFDYQFQRYGKEAQKCYCESSKCRGFIGEDNKMSLKSGRALAPKRVSNSSSRRAEERKRDIRLGGGLRNRKHTLLLARLMVRGEDIETRKRLLNIITSTTETACLRLFLDYHGLSLLWSWMLERATSRRGHPQILTVLRRLPIPNKTMVKDSKVMSVVHRWASQLAEARERPRECTTPASGASRRSLTGAVVCSPDSTNPVENGDSAERPKGPADDGGKVVKELSQLASTLLDSWSELKEVFRIPRLEQQKRREDEREADRKEREHNRQQRSRESSSSAASGRDSRRRGSPPSSGRDRRDHRDYDRSSDRRRYSASPEHRDDKKSYQRSSDGRSSRSGDPAPSSSSKPRKTLLPTPPRLSKEERRQLFALEVQQRDQEEALRRQYLAPPANGANPAPPMPGASFLPPPGMAQAPPPGVVPALVASGPPPQQNPLFVYDPATAAAVAAAMYGAQPPPGPAYYDPRAGMPPQEYVMQHNTMLGGIPPQQQPQPPHQGMPMGAPLLPAGAMLPGQQQMGPMGTLGPPLPMEESSNQLPPQHAAINYQALSAAVAAVSNLQPRVPSPAAPPPEASIFLTDPMQIPLPPSLSPDTGEVTPQNPDPLSSPPPFEEEEAIAVAQGGFPDASSAEARGAPTQRAPLEYEQIPRVAPSPVQEQTQQVVYPPAQHTPPTSMPYAPPGAMVAATAAPVPAGLFQANPQPMGPYGPGYVAAGPGQPMGAVQGMAQALPQGMPQVYYLPPIPAHAIPAEQPSKKKTLTAAADTSEVAKKIKELFRSKISSHIVHCLNPFRKPDCKLGRIQSTEDFKHLARKLTHFVMAKELKHCKNVEDLECNDNVKHKAKEFVHKYMAKYGPLFYKKDKAVSPKDE</sequence>
<feature type="compositionally biased region" description="Basic and acidic residues" evidence="17">
    <location>
        <begin position="516"/>
        <end position="538"/>
    </location>
</feature>
<keyword evidence="23" id="KW-1185">Reference proteome</keyword>
<keyword evidence="11" id="KW-0221">Differentiation</keyword>
<dbReference type="InterPro" id="IPR042294">
    <property type="entry name" value="SETD2_animal"/>
</dbReference>
<name>B7QG36_IXOSC</name>
<dbReference type="EMBL" id="DS928991">
    <property type="protein sequence ID" value="EEC17808.1"/>
    <property type="molecule type" value="Genomic_DNA"/>
</dbReference>
<dbReference type="Gene3D" id="1.10.1740.100">
    <property type="entry name" value="Set2, Rpb1 interacting domain"/>
    <property type="match status" value="1"/>
</dbReference>
<dbReference type="SUPFAM" id="SSF82199">
    <property type="entry name" value="SET domain"/>
    <property type="match status" value="1"/>
</dbReference>
<keyword evidence="21" id="KW-0012">Acyltransferase</keyword>
<dbReference type="PANTHER" id="PTHR46711">
    <property type="entry name" value="HISTONE-LYSINE N-METHYLTRANSFERASE SETD2"/>
    <property type="match status" value="1"/>
</dbReference>
<evidence type="ECO:0007829" key="24">
    <source>
        <dbReference type="PeptideAtlas" id="B7QG36"/>
    </source>
</evidence>
<feature type="compositionally biased region" description="Pro residues" evidence="17">
    <location>
        <begin position="1125"/>
        <end position="1141"/>
    </location>
</feature>
<keyword evidence="6" id="KW-0597">Phosphoprotein</keyword>
<dbReference type="EMBL" id="ABJB010114352">
    <property type="status" value="NOT_ANNOTATED_CDS"/>
    <property type="molecule type" value="Genomic_DNA"/>
</dbReference>
<feature type="region of interest" description="Disordered" evidence="17">
    <location>
        <begin position="980"/>
        <end position="1093"/>
    </location>
</feature>
<feature type="region of interest" description="Disordered" evidence="17">
    <location>
        <begin position="899"/>
        <end position="948"/>
    </location>
</feature>
<feature type="compositionally biased region" description="Polar residues" evidence="17">
    <location>
        <begin position="907"/>
        <end position="916"/>
    </location>
</feature>
<evidence type="ECO:0000256" key="4">
    <source>
        <dbReference type="ARBA" id="ARBA00022454"/>
    </source>
</evidence>
<feature type="compositionally biased region" description="Basic and acidic residues" evidence="17">
    <location>
        <begin position="204"/>
        <end position="215"/>
    </location>
</feature>
<evidence type="ECO:0000256" key="16">
    <source>
        <dbReference type="ARBA" id="ARBA00023242"/>
    </source>
</evidence>
<evidence type="ECO:0000256" key="1">
    <source>
        <dbReference type="ARBA" id="ARBA00004123"/>
    </source>
</evidence>
<dbReference type="OrthoDB" id="308383at2759"/>
<organism>
    <name type="scientific">Ixodes scapularis</name>
    <name type="common">Black-legged tick</name>
    <name type="synonym">Deer tick</name>
    <dbReference type="NCBI Taxonomy" id="6945"/>
    <lineage>
        <taxon>Eukaryota</taxon>
        <taxon>Metazoa</taxon>
        <taxon>Ecdysozoa</taxon>
        <taxon>Arthropoda</taxon>
        <taxon>Chelicerata</taxon>
        <taxon>Arachnida</taxon>
        <taxon>Acari</taxon>
        <taxon>Parasitiformes</taxon>
        <taxon>Ixodida</taxon>
        <taxon>Ixodoidea</taxon>
        <taxon>Ixodidae</taxon>
        <taxon>Ixodinae</taxon>
        <taxon>Ixodes</taxon>
    </lineage>
</organism>
<feature type="domain" description="SET" evidence="18">
    <location>
        <begin position="618"/>
        <end position="735"/>
    </location>
</feature>
<dbReference type="EC" id="2.1.1.359" evidence="3"/>
<evidence type="ECO:0000313" key="22">
    <source>
        <dbReference type="EnsemblMetazoa" id="ISCW013039-PA"/>
    </source>
</evidence>
<feature type="compositionally biased region" description="Basic and acidic residues" evidence="17">
    <location>
        <begin position="936"/>
        <end position="948"/>
    </location>
</feature>
<keyword evidence="15" id="KW-0804">Transcription</keyword>
<accession>B7QG36</accession>
<keyword evidence="9" id="KW-0949">S-adenosyl-L-methionine</keyword>
<keyword evidence="5" id="KW-0217">Developmental protein</keyword>
<keyword evidence="13" id="KW-0156">Chromatin regulator</keyword>
<dbReference type="EMBL" id="ABJB010289719">
    <property type="status" value="NOT_ANNOTATED_CDS"/>
    <property type="molecule type" value="Genomic_DNA"/>
</dbReference>
<keyword evidence="14" id="KW-0805">Transcription regulation</keyword>